<dbReference type="UCSC" id="F30A10.11">
    <property type="organism name" value="c. elegans"/>
</dbReference>
<dbReference type="OMA" id="CMFCSGL"/>
<dbReference type="GeneID" id="3565926"/>
<gene>
    <name evidence="2" type="ORF">CELE_F30A10.11</name>
    <name evidence="2 4" type="ORF">F30A10.11</name>
</gene>
<dbReference type="Proteomes" id="UP000001940">
    <property type="component" value="Chromosome I"/>
</dbReference>
<dbReference type="Bgee" id="WBGene00009268">
    <property type="expression patterns" value="Expressed in adult organism and 1 other cell type or tissue"/>
</dbReference>
<evidence type="ECO:0000313" key="4">
    <source>
        <dbReference type="WormBase" id="F30A10.11"/>
    </source>
</evidence>
<evidence type="ECO:0000256" key="1">
    <source>
        <dbReference type="SAM" id="SignalP"/>
    </source>
</evidence>
<sequence length="91" mass="9856">MKLLFVFLFISALVIGSDAQLGNLCMFCSGLIQVPDNWNDAQSLLRTGCAQSGDAASACIGLVNAADLTSSYPKMYPFIMDIKKMACFKFC</sequence>
<proteinExistence type="predicted"/>
<dbReference type="PANTHER" id="PTHR36950:SF5">
    <property type="entry name" value="SAPOSIN B-TYPE DOMAIN-CONTAINING PROTEIN"/>
    <property type="match status" value="1"/>
</dbReference>
<dbReference type="AGR" id="WB:WBGene00009268"/>
<dbReference type="EMBL" id="BX284601">
    <property type="protein sequence ID" value="CAE17782.1"/>
    <property type="molecule type" value="Genomic_DNA"/>
</dbReference>
<dbReference type="InParanoid" id="Q7YTP3"/>
<evidence type="ECO:0000313" key="3">
    <source>
        <dbReference type="Proteomes" id="UP000001940"/>
    </source>
</evidence>
<feature type="signal peptide" evidence="1">
    <location>
        <begin position="1"/>
        <end position="19"/>
    </location>
</feature>
<dbReference type="eggNOG" id="ENOG502TIZR">
    <property type="taxonomic scope" value="Eukaryota"/>
</dbReference>
<dbReference type="KEGG" id="cel:CELE_F30A10.11"/>
<protein>
    <submittedName>
        <fullName evidence="2">Saposin B-type domain-containing protein</fullName>
    </submittedName>
</protein>
<dbReference type="HOGENOM" id="CLU_184691_0_0_1"/>
<dbReference type="OrthoDB" id="5808109at2759"/>
<reference evidence="2 3" key="1">
    <citation type="journal article" date="1998" name="Science">
        <title>Genome sequence of the nematode C. elegans: a platform for investigating biology.</title>
        <authorList>
            <consortium name="The C. elegans sequencing consortium"/>
            <person name="Sulson J.E."/>
            <person name="Waterston R."/>
        </authorList>
    </citation>
    <scope>NUCLEOTIDE SEQUENCE [LARGE SCALE GENOMIC DNA]</scope>
    <source>
        <strain evidence="2 3">Bristol N2</strain>
    </source>
</reference>
<evidence type="ECO:0000313" key="2">
    <source>
        <dbReference type="EMBL" id="CAE17782.1"/>
    </source>
</evidence>
<accession>Q7YTP3</accession>
<dbReference type="RefSeq" id="NP_001021429.1">
    <property type="nucleotide sequence ID" value="NM_001026258.1"/>
</dbReference>
<dbReference type="FunCoup" id="Q7YTP3">
    <property type="interactions" value="811"/>
</dbReference>
<dbReference type="CTD" id="3565926"/>
<name>Q7YTP3_CAEEL</name>
<dbReference type="PaxDb" id="6239-F30A10.11"/>
<organism evidence="2 3">
    <name type="scientific">Caenorhabditis elegans</name>
    <dbReference type="NCBI Taxonomy" id="6239"/>
    <lineage>
        <taxon>Eukaryota</taxon>
        <taxon>Metazoa</taxon>
        <taxon>Ecdysozoa</taxon>
        <taxon>Nematoda</taxon>
        <taxon>Chromadorea</taxon>
        <taxon>Rhabditida</taxon>
        <taxon>Rhabditina</taxon>
        <taxon>Rhabditomorpha</taxon>
        <taxon>Rhabditoidea</taxon>
        <taxon>Rhabditidae</taxon>
        <taxon>Peloderinae</taxon>
        <taxon>Caenorhabditis</taxon>
    </lineage>
</organism>
<dbReference type="WormBase" id="F30A10.11">
    <property type="protein sequence ID" value="CE34833"/>
    <property type="gene ID" value="WBGene00009268"/>
</dbReference>
<dbReference type="PhylomeDB" id="Q7YTP3"/>
<keyword evidence="1" id="KW-0732">Signal</keyword>
<dbReference type="PANTHER" id="PTHR36950">
    <property type="entry name" value="PROTEIN CBG24898-RELATED"/>
    <property type="match status" value="1"/>
</dbReference>
<keyword evidence="3" id="KW-1185">Reference proteome</keyword>
<dbReference type="AlphaFoldDB" id="Q7YTP3"/>
<feature type="chain" id="PRO_5004298261" evidence="1">
    <location>
        <begin position="20"/>
        <end position="91"/>
    </location>
</feature>